<organism evidence="2 3">
    <name type="scientific">Solitalea longa</name>
    <dbReference type="NCBI Taxonomy" id="2079460"/>
    <lineage>
        <taxon>Bacteria</taxon>
        <taxon>Pseudomonadati</taxon>
        <taxon>Bacteroidota</taxon>
        <taxon>Sphingobacteriia</taxon>
        <taxon>Sphingobacteriales</taxon>
        <taxon>Sphingobacteriaceae</taxon>
        <taxon>Solitalea</taxon>
    </lineage>
</organism>
<dbReference type="RefSeq" id="WP_103788264.1">
    <property type="nucleotide sequence ID" value="NZ_PQVF01000004.1"/>
</dbReference>
<dbReference type="InterPro" id="IPR038186">
    <property type="entry name" value="CHAD_dom_sf"/>
</dbReference>
<dbReference type="EMBL" id="PQVF01000004">
    <property type="protein sequence ID" value="POY37356.1"/>
    <property type="molecule type" value="Genomic_DNA"/>
</dbReference>
<accession>A0A2S5A496</accession>
<dbReference type="PANTHER" id="PTHR39339:SF1">
    <property type="entry name" value="CHAD DOMAIN-CONTAINING PROTEIN"/>
    <property type="match status" value="1"/>
</dbReference>
<evidence type="ECO:0000313" key="2">
    <source>
        <dbReference type="EMBL" id="POY37356.1"/>
    </source>
</evidence>
<sequence length="286" mass="33633">MLIIVERVLKSLNLIKNQHVETENHSIDTLSSDLNEVLALLSDDCSNENLHTLRLKLKTIKALCILYDHHLNSPDPKLKIFEPFKKLFKHAGSLRDNHQLEKHLRHYFSDENKWIEDLHELLAAERHQLKDKFINKIDNYQTEEANESLNILANYIEPDTKKNRLADALKAFSNDKLNIEEELLRGPDKDQLHHIRARLKHVLLLSKLFHKPLPPTITLEHIDHLQEELGKLHDYELLCKFVTKHINENERDQHLTHRVLNLNVFIEKLRVDCLKKLTLLANNSHL</sequence>
<gene>
    <name evidence="2" type="ORF">C3K47_06225</name>
</gene>
<evidence type="ECO:0000259" key="1">
    <source>
        <dbReference type="Pfam" id="PF05235"/>
    </source>
</evidence>
<feature type="domain" description="CHAD" evidence="1">
    <location>
        <begin position="42"/>
        <end position="239"/>
    </location>
</feature>
<keyword evidence="3" id="KW-1185">Reference proteome</keyword>
<dbReference type="Pfam" id="PF05235">
    <property type="entry name" value="CHAD"/>
    <property type="match status" value="1"/>
</dbReference>
<dbReference type="Gene3D" id="1.40.20.10">
    <property type="entry name" value="CHAD domain"/>
    <property type="match status" value="1"/>
</dbReference>
<dbReference type="AlphaFoldDB" id="A0A2S5A496"/>
<comment type="caution">
    <text evidence="2">The sequence shown here is derived from an EMBL/GenBank/DDBJ whole genome shotgun (WGS) entry which is preliminary data.</text>
</comment>
<dbReference type="OrthoDB" id="773317at2"/>
<dbReference type="Proteomes" id="UP000236893">
    <property type="component" value="Unassembled WGS sequence"/>
</dbReference>
<protein>
    <recommendedName>
        <fullName evidence="1">CHAD domain-containing protein</fullName>
    </recommendedName>
</protein>
<reference evidence="2 3" key="1">
    <citation type="submission" date="2018-01" db="EMBL/GenBank/DDBJ databases">
        <authorList>
            <person name="Gaut B.S."/>
            <person name="Morton B.R."/>
            <person name="Clegg M.T."/>
            <person name="Duvall M.R."/>
        </authorList>
    </citation>
    <scope>NUCLEOTIDE SEQUENCE [LARGE SCALE GENOMIC DNA]</scope>
    <source>
        <strain evidence="2 3">HR-AV</strain>
    </source>
</reference>
<proteinExistence type="predicted"/>
<name>A0A2S5A496_9SPHI</name>
<evidence type="ECO:0000313" key="3">
    <source>
        <dbReference type="Proteomes" id="UP000236893"/>
    </source>
</evidence>
<dbReference type="InterPro" id="IPR007899">
    <property type="entry name" value="CHAD_dom"/>
</dbReference>
<dbReference type="PANTHER" id="PTHR39339">
    <property type="entry name" value="SLR1444 PROTEIN"/>
    <property type="match status" value="1"/>
</dbReference>